<name>A0A2N5ZI03_MUIH1</name>
<reference evidence="1 2" key="1">
    <citation type="submission" date="2017-11" db="EMBL/GenBank/DDBJ databases">
        <title>Genome-resolved metagenomics identifies genetic mobility, metabolic interactions, and unexpected diversity in perchlorate-reducing communities.</title>
        <authorList>
            <person name="Barnum T.P."/>
            <person name="Figueroa I.A."/>
            <person name="Carlstrom C.I."/>
            <person name="Lucas L.N."/>
            <person name="Engelbrektson A.L."/>
            <person name="Coates J.D."/>
        </authorList>
    </citation>
    <scope>NUCLEOTIDE SEQUENCE [LARGE SCALE GENOMIC DNA]</scope>
    <source>
        <strain evidence="1">BM706</strain>
    </source>
</reference>
<protein>
    <submittedName>
        <fullName evidence="1">Uncharacterized protein</fullName>
    </submittedName>
</protein>
<organism evidence="1 2">
    <name type="scientific">Muiribacterium halophilum</name>
    <dbReference type="NCBI Taxonomy" id="2053465"/>
    <lineage>
        <taxon>Bacteria</taxon>
        <taxon>Candidatus Muiribacteriota</taxon>
        <taxon>Candidatus Muiribacteriia</taxon>
        <taxon>Candidatus Muiribacteriales</taxon>
        <taxon>Candidatus Muiribacteriaceae</taxon>
        <taxon>Candidatus Muiribacterium</taxon>
    </lineage>
</organism>
<dbReference type="PROSITE" id="PS51257">
    <property type="entry name" value="PROKAR_LIPOPROTEIN"/>
    <property type="match status" value="1"/>
</dbReference>
<accession>A0A2N5ZI03</accession>
<proteinExistence type="predicted"/>
<dbReference type="SUPFAM" id="SSF58087">
    <property type="entry name" value="Variant surface glycoprotein (N-terminal domain)"/>
    <property type="match status" value="1"/>
</dbReference>
<dbReference type="Proteomes" id="UP000234857">
    <property type="component" value="Unassembled WGS sequence"/>
</dbReference>
<dbReference type="EMBL" id="PKTG01000064">
    <property type="protein sequence ID" value="PLX18315.1"/>
    <property type="molecule type" value="Genomic_DNA"/>
</dbReference>
<dbReference type="AlphaFoldDB" id="A0A2N5ZI03"/>
<comment type="caution">
    <text evidence="1">The sequence shown here is derived from an EMBL/GenBank/DDBJ whole genome shotgun (WGS) entry which is preliminary data.</text>
</comment>
<evidence type="ECO:0000313" key="2">
    <source>
        <dbReference type="Proteomes" id="UP000234857"/>
    </source>
</evidence>
<gene>
    <name evidence="1" type="ORF">C0601_04675</name>
</gene>
<sequence length="227" mass="24057">MKKTLFITSFIVLIGMLLIGCGGGGGGDDFGSGNITNNISGTDTTVSTKISSAKTYINNGTTSSYSQALTELQALENDPNFSPTPEQKNIVKTGIKYCQIKLESAQVTDSSTSAYFEQIISNANGTPVPDDTYFLLAACYSAQEKTSDAVTIMETMTKQGTTIVNSNYSYDSEFGIGTYGDAHAFLALLYYTEGNTTKAAEQKALAESKGVSNLGSTYLSNFGDIGL</sequence>
<dbReference type="InterPro" id="IPR011990">
    <property type="entry name" value="TPR-like_helical_dom_sf"/>
</dbReference>
<evidence type="ECO:0000313" key="1">
    <source>
        <dbReference type="EMBL" id="PLX18315.1"/>
    </source>
</evidence>
<dbReference type="Gene3D" id="1.25.40.10">
    <property type="entry name" value="Tetratricopeptide repeat domain"/>
    <property type="match status" value="1"/>
</dbReference>